<dbReference type="Pfam" id="PF24764">
    <property type="entry name" value="rva_4"/>
    <property type="match status" value="1"/>
</dbReference>
<comment type="caution">
    <text evidence="3">The sequence shown here is derived from an EMBL/GenBank/DDBJ whole genome shotgun (WGS) entry which is preliminary data.</text>
</comment>
<protein>
    <submittedName>
        <fullName evidence="3">Transposase InsO family protein</fullName>
    </submittedName>
</protein>
<dbReference type="Proteomes" id="UP000552883">
    <property type="component" value="Unassembled WGS sequence"/>
</dbReference>
<dbReference type="EMBL" id="JACHBS010000001">
    <property type="protein sequence ID" value="MBB5617641.1"/>
    <property type="molecule type" value="Genomic_DNA"/>
</dbReference>
<dbReference type="InterPro" id="IPR001584">
    <property type="entry name" value="Integrase_cat-core"/>
</dbReference>
<dbReference type="PROSITE" id="PS50994">
    <property type="entry name" value="INTEGRASE"/>
    <property type="match status" value="1"/>
</dbReference>
<evidence type="ECO:0000313" key="2">
    <source>
        <dbReference type="EMBL" id="MBB5617132.1"/>
    </source>
</evidence>
<name>A0A840X5Z7_9MICO</name>
<dbReference type="Gene3D" id="3.30.420.10">
    <property type="entry name" value="Ribonuclease H-like superfamily/Ribonuclease H"/>
    <property type="match status" value="1"/>
</dbReference>
<dbReference type="Pfam" id="PF13683">
    <property type="entry name" value="rve_3"/>
    <property type="match status" value="1"/>
</dbReference>
<dbReference type="InterPro" id="IPR058913">
    <property type="entry name" value="Integrase_dom_put"/>
</dbReference>
<dbReference type="SUPFAM" id="SSF46689">
    <property type="entry name" value="Homeodomain-like"/>
    <property type="match status" value="1"/>
</dbReference>
<dbReference type="InterPro" id="IPR012337">
    <property type="entry name" value="RNaseH-like_sf"/>
</dbReference>
<dbReference type="RefSeq" id="WP_183321858.1">
    <property type="nucleotide sequence ID" value="NZ_JACHBS010000001.1"/>
</dbReference>
<dbReference type="InterPro" id="IPR036397">
    <property type="entry name" value="RNaseH_sf"/>
</dbReference>
<dbReference type="SUPFAM" id="SSF53098">
    <property type="entry name" value="Ribonuclease H-like"/>
    <property type="match status" value="1"/>
</dbReference>
<sequence length="384" mass="43093">MSKQEVLILAVTVQGLSYREAARVHGVSKSLVHKLHQRWLTEGEAAFTARSRAPRSQPARTPDAIRARVLQLRAQLTADGLDAGADTVCSLLAAEQVTLSRSTIWRILRSAEVIVPQPQKRPRSSWQRFTAEQPNELWQSDTTHWRLADGSEVEIIGWIDDHSRFVTHLSCHLRVTGRTVTDTFQQAAAVHGFPAATLTDNGNIFTTRFAGGLKARTSGNAFETLLALHGITQKNGKPYKPTTQGKIERFWQTLKKRLTMRPASSLEELQRELDEFVDHYNQHRPHRALNRRTPAFAYTLIPKAAPTQPDDPNIWRVRYDTIDAHGKVSLRFGNRMMHLGYGRGLARTAVIVLIHGLHAVTITPDGEVLAEHLIDPNKGYQAKT</sequence>
<organism evidence="3 4">
    <name type="scientific">Microcella frigidaquae</name>
    <dbReference type="NCBI Taxonomy" id="424758"/>
    <lineage>
        <taxon>Bacteria</taxon>
        <taxon>Bacillati</taxon>
        <taxon>Actinomycetota</taxon>
        <taxon>Actinomycetes</taxon>
        <taxon>Micrococcales</taxon>
        <taxon>Microbacteriaceae</taxon>
        <taxon>Microcella</taxon>
    </lineage>
</organism>
<dbReference type="InterPro" id="IPR009057">
    <property type="entry name" value="Homeodomain-like_sf"/>
</dbReference>
<dbReference type="AlphaFoldDB" id="A0A840X5Z7"/>
<dbReference type="PANTHER" id="PTHR35004">
    <property type="entry name" value="TRANSPOSASE RV3428C-RELATED"/>
    <property type="match status" value="1"/>
</dbReference>
<dbReference type="GO" id="GO:0003676">
    <property type="term" value="F:nucleic acid binding"/>
    <property type="evidence" value="ECO:0007669"/>
    <property type="project" value="InterPro"/>
</dbReference>
<keyword evidence="4" id="KW-1185">Reference proteome</keyword>
<accession>A0A840X5Z7</accession>
<feature type="domain" description="Integrase catalytic" evidence="1">
    <location>
        <begin position="130"/>
        <end position="302"/>
    </location>
</feature>
<dbReference type="InterPro" id="IPR047656">
    <property type="entry name" value="IS481-like_transpos"/>
</dbReference>
<dbReference type="PANTHER" id="PTHR35004:SF7">
    <property type="entry name" value="INTEGRASE PROTEIN"/>
    <property type="match status" value="1"/>
</dbReference>
<dbReference type="NCBIfam" id="NF033577">
    <property type="entry name" value="transpos_IS481"/>
    <property type="match status" value="1"/>
</dbReference>
<reference evidence="3 4" key="1">
    <citation type="submission" date="2020-08" db="EMBL/GenBank/DDBJ databases">
        <title>Sequencing the genomes of 1000 actinobacteria strains.</title>
        <authorList>
            <person name="Klenk H.-P."/>
        </authorList>
    </citation>
    <scope>NUCLEOTIDE SEQUENCE [LARGE SCALE GENOMIC DNA]</scope>
    <source>
        <strain evidence="3 4">DSM 23889</strain>
    </source>
</reference>
<evidence type="ECO:0000259" key="1">
    <source>
        <dbReference type="PROSITE" id="PS50994"/>
    </source>
</evidence>
<gene>
    <name evidence="2" type="ORF">BJ959_000628</name>
    <name evidence="3" type="ORF">BJ959_001137</name>
</gene>
<dbReference type="GO" id="GO:0015074">
    <property type="term" value="P:DNA integration"/>
    <property type="evidence" value="ECO:0007669"/>
    <property type="project" value="InterPro"/>
</dbReference>
<dbReference type="EMBL" id="JACHBS010000001">
    <property type="protein sequence ID" value="MBB5617132.1"/>
    <property type="molecule type" value="Genomic_DNA"/>
</dbReference>
<evidence type="ECO:0000313" key="3">
    <source>
        <dbReference type="EMBL" id="MBB5617641.1"/>
    </source>
</evidence>
<dbReference type="Pfam" id="PF13565">
    <property type="entry name" value="HTH_32"/>
    <property type="match status" value="1"/>
</dbReference>
<proteinExistence type="predicted"/>
<evidence type="ECO:0000313" key="4">
    <source>
        <dbReference type="Proteomes" id="UP000552883"/>
    </source>
</evidence>